<sequence>MRNSADVEREHGLATSALHSGEAPAGAVVPFCHLHKAPRREPWEVKINRHFSLHKACDQGLASCISRREKEAPVFTPWKELDLFLSSFHGHGKPHVLALLRVLKRWAHHIHWKENNTFEGQQAHDPPGLLLLTCACWCRALY</sequence>
<reference evidence="1" key="1">
    <citation type="journal article" date="2023" name="Mol. Ecol. Resour.">
        <title>Chromosome-level genome assembly of a triploid poplar Populus alba 'Berolinensis'.</title>
        <authorList>
            <person name="Chen S."/>
            <person name="Yu Y."/>
            <person name="Wang X."/>
            <person name="Wang S."/>
            <person name="Zhang T."/>
            <person name="Zhou Y."/>
            <person name="He R."/>
            <person name="Meng N."/>
            <person name="Wang Y."/>
            <person name="Liu W."/>
            <person name="Liu Z."/>
            <person name="Liu J."/>
            <person name="Guo Q."/>
            <person name="Huang H."/>
            <person name="Sederoff R.R."/>
            <person name="Wang G."/>
            <person name="Qu G."/>
            <person name="Chen S."/>
        </authorList>
    </citation>
    <scope>NUCLEOTIDE SEQUENCE</scope>
    <source>
        <strain evidence="1">SC-2020</strain>
    </source>
</reference>
<protein>
    <submittedName>
        <fullName evidence="1">Uncharacterized protein</fullName>
    </submittedName>
</protein>
<dbReference type="Proteomes" id="UP001164929">
    <property type="component" value="Chromosome 13"/>
</dbReference>
<comment type="caution">
    <text evidence="1">The sequence shown here is derived from an EMBL/GenBank/DDBJ whole genome shotgun (WGS) entry which is preliminary data.</text>
</comment>
<name>A0AAD6LZV8_9ROSI</name>
<keyword evidence="2" id="KW-1185">Reference proteome</keyword>
<organism evidence="1 2">
    <name type="scientific">Populus alba x Populus x berolinensis</name>
    <dbReference type="NCBI Taxonomy" id="444605"/>
    <lineage>
        <taxon>Eukaryota</taxon>
        <taxon>Viridiplantae</taxon>
        <taxon>Streptophyta</taxon>
        <taxon>Embryophyta</taxon>
        <taxon>Tracheophyta</taxon>
        <taxon>Spermatophyta</taxon>
        <taxon>Magnoliopsida</taxon>
        <taxon>eudicotyledons</taxon>
        <taxon>Gunneridae</taxon>
        <taxon>Pentapetalae</taxon>
        <taxon>rosids</taxon>
        <taxon>fabids</taxon>
        <taxon>Malpighiales</taxon>
        <taxon>Salicaceae</taxon>
        <taxon>Saliceae</taxon>
        <taxon>Populus</taxon>
    </lineage>
</organism>
<evidence type="ECO:0000313" key="2">
    <source>
        <dbReference type="Proteomes" id="UP001164929"/>
    </source>
</evidence>
<evidence type="ECO:0000313" key="1">
    <source>
        <dbReference type="EMBL" id="KAJ6974852.1"/>
    </source>
</evidence>
<dbReference type="AlphaFoldDB" id="A0AAD6LZV8"/>
<proteinExistence type="predicted"/>
<accession>A0AAD6LZV8</accession>
<dbReference type="EMBL" id="JAQIZT010000013">
    <property type="protein sequence ID" value="KAJ6974852.1"/>
    <property type="molecule type" value="Genomic_DNA"/>
</dbReference>
<gene>
    <name evidence="1" type="ORF">NC653_030862</name>
</gene>